<evidence type="ECO:0008006" key="4">
    <source>
        <dbReference type="Google" id="ProtNLM"/>
    </source>
</evidence>
<dbReference type="InterPro" id="IPR026286">
    <property type="entry name" value="MaiA/AMDase"/>
</dbReference>
<sequence>MLQAAASDLGTVNPDLFVFGCTSGGSLFGMDYDRKTCADLGELAGCPSMGVVTAAAAALDRAGARRLAVITPYIDDLTNAVATALAEGGREVVAAHGMGIHVNVALADPTPDEIVQFAADKLKGKQFDTLFVSCTNFRALEAKPALEAHFGVPVLTSNSAVIDGIRRRFEEAPAQATPPGRNGDTPRRRIR</sequence>
<keyword evidence="3" id="KW-1185">Reference proteome</keyword>
<gene>
    <name evidence="2" type="ORF">D6850_16555</name>
</gene>
<evidence type="ECO:0000313" key="3">
    <source>
        <dbReference type="Proteomes" id="UP000281128"/>
    </source>
</evidence>
<dbReference type="PANTHER" id="PTHR40267:SF1">
    <property type="entry name" value="BLR3294 PROTEIN"/>
    <property type="match status" value="1"/>
</dbReference>
<feature type="region of interest" description="Disordered" evidence="1">
    <location>
        <begin position="169"/>
        <end position="191"/>
    </location>
</feature>
<organism evidence="2 3">
    <name type="scientific">Roseovarius spongiae</name>
    <dbReference type="NCBI Taxonomy" id="2320272"/>
    <lineage>
        <taxon>Bacteria</taxon>
        <taxon>Pseudomonadati</taxon>
        <taxon>Pseudomonadota</taxon>
        <taxon>Alphaproteobacteria</taxon>
        <taxon>Rhodobacterales</taxon>
        <taxon>Roseobacteraceae</taxon>
        <taxon>Roseovarius</taxon>
    </lineage>
</organism>
<evidence type="ECO:0000256" key="1">
    <source>
        <dbReference type="SAM" id="MobiDB-lite"/>
    </source>
</evidence>
<evidence type="ECO:0000313" key="2">
    <source>
        <dbReference type="EMBL" id="RKF12579.1"/>
    </source>
</evidence>
<dbReference type="PANTHER" id="PTHR40267">
    <property type="entry name" value="BLR3294 PROTEIN"/>
    <property type="match status" value="1"/>
</dbReference>
<dbReference type="RefSeq" id="WP_121168731.1">
    <property type="nucleotide sequence ID" value="NZ_RAPE01000006.1"/>
</dbReference>
<accession>A0A3A8AUK6</accession>
<dbReference type="Pfam" id="PF17645">
    <property type="entry name" value="Amdase"/>
    <property type="match status" value="1"/>
</dbReference>
<comment type="caution">
    <text evidence="2">The sequence shown here is derived from an EMBL/GenBank/DDBJ whole genome shotgun (WGS) entry which is preliminary data.</text>
</comment>
<name>A0A3A8AUK6_9RHOB</name>
<dbReference type="Proteomes" id="UP000281128">
    <property type="component" value="Unassembled WGS sequence"/>
</dbReference>
<proteinExistence type="predicted"/>
<dbReference type="EMBL" id="RAPE01000006">
    <property type="protein sequence ID" value="RKF12579.1"/>
    <property type="molecule type" value="Genomic_DNA"/>
</dbReference>
<reference evidence="2 3" key="1">
    <citation type="submission" date="2018-09" db="EMBL/GenBank/DDBJ databases">
        <title>Roseovarius spongiae sp. nov., isolated from a marine sponge.</title>
        <authorList>
            <person name="Zhuang L."/>
            <person name="Luo L."/>
        </authorList>
    </citation>
    <scope>NUCLEOTIDE SEQUENCE [LARGE SCALE GENOMIC DNA]</scope>
    <source>
        <strain evidence="2 3">HN-E21</strain>
    </source>
</reference>
<protein>
    <recommendedName>
        <fullName evidence="4">Asp/Glu racemase</fullName>
    </recommendedName>
</protein>
<dbReference type="InterPro" id="IPR053714">
    <property type="entry name" value="Iso_Racemase_Enz_sf"/>
</dbReference>
<dbReference type="Gene3D" id="3.40.50.12500">
    <property type="match status" value="1"/>
</dbReference>
<dbReference type="AlphaFoldDB" id="A0A3A8AUK6"/>